<reference evidence="2 3" key="1">
    <citation type="submission" date="2007-01" db="EMBL/GenBank/DDBJ databases">
        <authorList>
            <person name="Haygood M."/>
            <person name="Podell S."/>
            <person name="Anderson C."/>
            <person name="Hopkinson B."/>
            <person name="Roe K."/>
            <person name="Barbeau K."/>
            <person name="Gaasterland T."/>
            <person name="Ferriera S."/>
            <person name="Johnson J."/>
            <person name="Kravitz S."/>
            <person name="Beeson K."/>
            <person name="Sutton G."/>
            <person name="Rogers Y.-H."/>
            <person name="Friedman R."/>
            <person name="Frazier M."/>
            <person name="Venter J.C."/>
        </authorList>
    </citation>
    <scope>NUCLEOTIDE SEQUENCE [LARGE SCALE GENOMIC DNA]</scope>
    <source>
        <strain evidence="2 3">ATCC 23134</strain>
    </source>
</reference>
<comment type="caution">
    <text evidence="2">The sequence shown here is derived from an EMBL/GenBank/DDBJ whole genome shotgun (WGS) entry which is preliminary data.</text>
</comment>
<keyword evidence="1" id="KW-0472">Membrane</keyword>
<proteinExistence type="predicted"/>
<evidence type="ECO:0000313" key="3">
    <source>
        <dbReference type="Proteomes" id="UP000004095"/>
    </source>
</evidence>
<evidence type="ECO:0000256" key="1">
    <source>
        <dbReference type="SAM" id="Phobius"/>
    </source>
</evidence>
<feature type="transmembrane region" description="Helical" evidence="1">
    <location>
        <begin position="36"/>
        <end position="55"/>
    </location>
</feature>
<keyword evidence="3" id="KW-1185">Reference proteome</keyword>
<keyword evidence="1" id="KW-1133">Transmembrane helix</keyword>
<sequence>MQQHLRQIGIPSLIIAIFIIADTFIKQINLFHFTKWGLWGFFIAIALVTSLVTSYGLKKDEKAFHVYYFLSMGIRLFLSVIFVFVCIILRMEGIYSFVITFFVFYFLYFVFEIYFLLGNLRAKSE</sequence>
<feature type="transmembrane region" description="Helical" evidence="1">
    <location>
        <begin position="97"/>
        <end position="117"/>
    </location>
</feature>
<name>A1ZKB0_MICM2</name>
<dbReference type="AlphaFoldDB" id="A1ZKB0"/>
<dbReference type="Proteomes" id="UP000004095">
    <property type="component" value="Unassembled WGS sequence"/>
</dbReference>
<protein>
    <submittedName>
        <fullName evidence="2">Uncharacterized protein</fullName>
    </submittedName>
</protein>
<keyword evidence="1" id="KW-0812">Transmembrane</keyword>
<accession>A1ZKB0</accession>
<feature type="transmembrane region" description="Helical" evidence="1">
    <location>
        <begin position="12"/>
        <end position="30"/>
    </location>
</feature>
<evidence type="ECO:0000313" key="2">
    <source>
        <dbReference type="EMBL" id="EAY29136.1"/>
    </source>
</evidence>
<gene>
    <name evidence="2" type="ORF">M23134_02327</name>
</gene>
<dbReference type="eggNOG" id="ENOG5033E0E">
    <property type="taxonomic scope" value="Bacteria"/>
</dbReference>
<organism evidence="2 3">
    <name type="scientific">Microscilla marina ATCC 23134</name>
    <dbReference type="NCBI Taxonomy" id="313606"/>
    <lineage>
        <taxon>Bacteria</taxon>
        <taxon>Pseudomonadati</taxon>
        <taxon>Bacteroidota</taxon>
        <taxon>Cytophagia</taxon>
        <taxon>Cytophagales</taxon>
        <taxon>Microscillaceae</taxon>
        <taxon>Microscilla</taxon>
    </lineage>
</organism>
<feature type="transmembrane region" description="Helical" evidence="1">
    <location>
        <begin position="67"/>
        <end position="91"/>
    </location>
</feature>
<dbReference type="EMBL" id="AAWS01000012">
    <property type="protein sequence ID" value="EAY29136.1"/>
    <property type="molecule type" value="Genomic_DNA"/>
</dbReference>